<comment type="caution">
    <text evidence="1">The sequence shown here is derived from an EMBL/GenBank/DDBJ whole genome shotgun (WGS) entry which is preliminary data.</text>
</comment>
<accession>A0A412NHK1</accession>
<dbReference type="InterPro" id="IPR016187">
    <property type="entry name" value="CTDL_fold"/>
</dbReference>
<organism evidence="1 2">
    <name type="scientific">Mediterraneibacter gnavus</name>
    <name type="common">Ruminococcus gnavus</name>
    <dbReference type="NCBI Taxonomy" id="33038"/>
    <lineage>
        <taxon>Bacteria</taxon>
        <taxon>Bacillati</taxon>
        <taxon>Bacillota</taxon>
        <taxon>Clostridia</taxon>
        <taxon>Lachnospirales</taxon>
        <taxon>Lachnospiraceae</taxon>
        <taxon>Mediterraneibacter</taxon>
    </lineage>
</organism>
<dbReference type="Gene3D" id="3.90.1580.10">
    <property type="entry name" value="paralog of FGE (formylglycine-generating enzyme)"/>
    <property type="match status" value="1"/>
</dbReference>
<dbReference type="InterPro" id="IPR042095">
    <property type="entry name" value="SUMF_sf"/>
</dbReference>
<evidence type="ECO:0000313" key="1">
    <source>
        <dbReference type="EMBL" id="RGT38418.1"/>
    </source>
</evidence>
<evidence type="ECO:0000313" key="2">
    <source>
        <dbReference type="Proteomes" id="UP000283834"/>
    </source>
</evidence>
<gene>
    <name evidence="1" type="ORF">DWX36_09815</name>
</gene>
<sequence length="383" mass="42407">MAEMKIRHTETAGDYSSETVFEGKDLEFIHEDLLKTLFGAKNVAPAPEGKKEVKLAAVETKQPGVEGNVVAIYDNAGIPSFMYKFTRVSNKELFGGSDKPHPAFVIGGEIYDEIYISVYPNCEINGKPYSLPYQKLWTNLTNDEASEACFNKGEGWHLMTAAEWGLIANISLKNGTLPHGNTSNGQYHADASEKGVKYDGGDGRTLTGSGPATWTHNHTPEGVHDLCGNVWEMLRGLRIKDGVLYAAKDNDAALNIDLTQEGDDWHRIKDNSGNVVKASVDGSIKITTYPDIEQDYTGDCWEDVEVECESEQLKELALFAGEPKAYLYIDSTSGEYFAIRGGYWSHGALAGLFYTSLHNPSLRFPLVHRFPLRLFQETLITAY</sequence>
<evidence type="ECO:0008006" key="3">
    <source>
        <dbReference type="Google" id="ProtNLM"/>
    </source>
</evidence>
<dbReference type="EMBL" id="QRWQ01000008">
    <property type="protein sequence ID" value="RGT38418.1"/>
    <property type="molecule type" value="Genomic_DNA"/>
</dbReference>
<name>A0A412NHK1_MEDGN</name>
<dbReference type="Proteomes" id="UP000283834">
    <property type="component" value="Unassembled WGS sequence"/>
</dbReference>
<dbReference type="RefSeq" id="WP_118046949.1">
    <property type="nucleotide sequence ID" value="NZ_QRWQ01000008.1"/>
</dbReference>
<protein>
    <recommendedName>
        <fullName evidence="3">Sulfatase-modifying factor enzyme domain-containing protein</fullName>
    </recommendedName>
</protein>
<proteinExistence type="predicted"/>
<dbReference type="SUPFAM" id="SSF56436">
    <property type="entry name" value="C-type lectin-like"/>
    <property type="match status" value="1"/>
</dbReference>
<dbReference type="AlphaFoldDB" id="A0A412NHK1"/>
<reference evidence="1 2" key="1">
    <citation type="submission" date="2018-08" db="EMBL/GenBank/DDBJ databases">
        <title>A genome reference for cultivated species of the human gut microbiota.</title>
        <authorList>
            <person name="Zou Y."/>
            <person name="Xue W."/>
            <person name="Luo G."/>
        </authorList>
    </citation>
    <scope>NUCLEOTIDE SEQUENCE [LARGE SCALE GENOMIC DNA]</scope>
    <source>
        <strain evidence="1 2">AF19-16AC</strain>
    </source>
</reference>